<proteinExistence type="predicted"/>
<dbReference type="AlphaFoldDB" id="A0AAP0REZ7"/>
<dbReference type="EMBL" id="JBBPBK010000010">
    <property type="protein sequence ID" value="KAK9276314.1"/>
    <property type="molecule type" value="Genomic_DNA"/>
</dbReference>
<evidence type="ECO:0000259" key="3">
    <source>
        <dbReference type="PROSITE" id="PS50004"/>
    </source>
</evidence>
<dbReference type="Proteomes" id="UP001415857">
    <property type="component" value="Unassembled WGS sequence"/>
</dbReference>
<dbReference type="PROSITE" id="PS50004">
    <property type="entry name" value="C2"/>
    <property type="match status" value="1"/>
</dbReference>
<dbReference type="CDD" id="cd04015">
    <property type="entry name" value="C2_plant_PLD"/>
    <property type="match status" value="1"/>
</dbReference>
<reference evidence="4 5" key="1">
    <citation type="journal article" date="2024" name="Plant J.">
        <title>Genome sequences and population genomics reveal climatic adaptation and genomic divergence between two closely related sweetgum species.</title>
        <authorList>
            <person name="Xu W.Q."/>
            <person name="Ren C.Q."/>
            <person name="Zhang X.Y."/>
            <person name="Comes H.P."/>
            <person name="Liu X.H."/>
            <person name="Li Y.G."/>
            <person name="Kettle C.J."/>
            <person name="Jalonen R."/>
            <person name="Gaisberger H."/>
            <person name="Ma Y.Z."/>
            <person name="Qiu Y.X."/>
        </authorList>
    </citation>
    <scope>NUCLEOTIDE SEQUENCE [LARGE SCALE GENOMIC DNA]</scope>
    <source>
        <strain evidence="4">Hangzhou</strain>
    </source>
</reference>
<dbReference type="PANTHER" id="PTHR18896:SF130">
    <property type="entry name" value="PHOSPHOLIPASE D GAMMA 2-RELATED"/>
    <property type="match status" value="1"/>
</dbReference>
<evidence type="ECO:0000256" key="2">
    <source>
        <dbReference type="ARBA" id="ARBA00023098"/>
    </source>
</evidence>
<protein>
    <recommendedName>
        <fullName evidence="3">C2 domain-containing protein</fullName>
    </recommendedName>
</protein>
<organism evidence="4 5">
    <name type="scientific">Liquidambar formosana</name>
    <name type="common">Formosan gum</name>
    <dbReference type="NCBI Taxonomy" id="63359"/>
    <lineage>
        <taxon>Eukaryota</taxon>
        <taxon>Viridiplantae</taxon>
        <taxon>Streptophyta</taxon>
        <taxon>Embryophyta</taxon>
        <taxon>Tracheophyta</taxon>
        <taxon>Spermatophyta</taxon>
        <taxon>Magnoliopsida</taxon>
        <taxon>eudicotyledons</taxon>
        <taxon>Gunneridae</taxon>
        <taxon>Pentapetalae</taxon>
        <taxon>Saxifragales</taxon>
        <taxon>Altingiaceae</taxon>
        <taxon>Liquidambar</taxon>
    </lineage>
</organism>
<comment type="caution">
    <text evidence="4">The sequence shown here is derived from an EMBL/GenBank/DDBJ whole genome shotgun (WGS) entry which is preliminary data.</text>
</comment>
<dbReference type="InterPro" id="IPR035892">
    <property type="entry name" value="C2_domain_sf"/>
</dbReference>
<dbReference type="GO" id="GO:0009395">
    <property type="term" value="P:phospholipid catabolic process"/>
    <property type="evidence" value="ECO:0007669"/>
    <property type="project" value="TreeGrafter"/>
</dbReference>
<dbReference type="GO" id="GO:0004630">
    <property type="term" value="F:phospholipase D activity"/>
    <property type="evidence" value="ECO:0007669"/>
    <property type="project" value="TreeGrafter"/>
</dbReference>
<dbReference type="Gene3D" id="2.60.40.150">
    <property type="entry name" value="C2 domain"/>
    <property type="match status" value="1"/>
</dbReference>
<keyword evidence="5" id="KW-1185">Reference proteome</keyword>
<sequence length="196" mass="21375">MAQSGYVNFAVLEGSQHSQQIVPFQTIKGFLKVLLLHGNLDIWVKEAKNLSNMELTLHKNLGDMFGRLSGKVSSKIEGHKTLGDMFGRLSEKVSSKIEEHKITCGPYVTISTSSAVIGRTFVISNSENPSWMQNFYVPVAHYAAEVHFTVKHSDFVGSQIIGAVGIPVEQLCLGTKVEGTFPVLNVSGKPLSPDLS</sequence>
<dbReference type="GO" id="GO:0005886">
    <property type="term" value="C:plasma membrane"/>
    <property type="evidence" value="ECO:0007669"/>
    <property type="project" value="TreeGrafter"/>
</dbReference>
<keyword evidence="2" id="KW-0443">Lipid metabolism</keyword>
<dbReference type="SMART" id="SM00239">
    <property type="entry name" value="C2"/>
    <property type="match status" value="1"/>
</dbReference>
<dbReference type="InterPro" id="IPR015679">
    <property type="entry name" value="PLipase_D_fam"/>
</dbReference>
<gene>
    <name evidence="4" type="ORF">L1049_005845</name>
</gene>
<dbReference type="PANTHER" id="PTHR18896">
    <property type="entry name" value="PHOSPHOLIPASE D"/>
    <property type="match status" value="1"/>
</dbReference>
<dbReference type="SUPFAM" id="SSF49562">
    <property type="entry name" value="C2 domain (Calcium/lipid-binding domain, CaLB)"/>
    <property type="match status" value="1"/>
</dbReference>
<keyword evidence="1" id="KW-0677">Repeat</keyword>
<evidence type="ECO:0000313" key="5">
    <source>
        <dbReference type="Proteomes" id="UP001415857"/>
    </source>
</evidence>
<dbReference type="InterPro" id="IPR000008">
    <property type="entry name" value="C2_dom"/>
</dbReference>
<name>A0AAP0REZ7_LIQFO</name>
<evidence type="ECO:0000256" key="1">
    <source>
        <dbReference type="ARBA" id="ARBA00022737"/>
    </source>
</evidence>
<accession>A0AAP0REZ7</accession>
<evidence type="ECO:0000313" key="4">
    <source>
        <dbReference type="EMBL" id="KAK9276314.1"/>
    </source>
</evidence>
<dbReference type="Pfam" id="PF00168">
    <property type="entry name" value="C2"/>
    <property type="match status" value="1"/>
</dbReference>
<feature type="domain" description="C2" evidence="3">
    <location>
        <begin position="68"/>
        <end position="181"/>
    </location>
</feature>